<dbReference type="InterPro" id="IPR011009">
    <property type="entry name" value="Kinase-like_dom_sf"/>
</dbReference>
<dbReference type="AlphaFoldDB" id="A0A7J7H023"/>
<dbReference type="InterPro" id="IPR004041">
    <property type="entry name" value="NAF_dom"/>
</dbReference>
<evidence type="ECO:0000256" key="4">
    <source>
        <dbReference type="ARBA" id="ARBA00022527"/>
    </source>
</evidence>
<evidence type="ECO:0000256" key="5">
    <source>
        <dbReference type="ARBA" id="ARBA00022679"/>
    </source>
</evidence>
<dbReference type="PANTHER" id="PTHR43895">
    <property type="entry name" value="CALCIUM/CALMODULIN-DEPENDENT PROTEIN KINASE KINASE-RELATED"/>
    <property type="match status" value="1"/>
</dbReference>
<dbReference type="InterPro" id="IPR000719">
    <property type="entry name" value="Prot_kinase_dom"/>
</dbReference>
<keyword evidence="8" id="KW-0067">ATP-binding</keyword>
<accession>A0A7J7H023</accession>
<proteinExistence type="inferred from homology"/>
<dbReference type="PROSITE" id="PS50011">
    <property type="entry name" value="PROTEIN_KINASE_DOM"/>
    <property type="match status" value="1"/>
</dbReference>
<organism evidence="11 12">
    <name type="scientific">Camellia sinensis</name>
    <name type="common">Tea plant</name>
    <name type="synonym">Thea sinensis</name>
    <dbReference type="NCBI Taxonomy" id="4442"/>
    <lineage>
        <taxon>Eukaryota</taxon>
        <taxon>Viridiplantae</taxon>
        <taxon>Streptophyta</taxon>
        <taxon>Embryophyta</taxon>
        <taxon>Tracheophyta</taxon>
        <taxon>Spermatophyta</taxon>
        <taxon>Magnoliopsida</taxon>
        <taxon>eudicotyledons</taxon>
        <taxon>Gunneridae</taxon>
        <taxon>Pentapetalae</taxon>
        <taxon>asterids</taxon>
        <taxon>Ericales</taxon>
        <taxon>Theaceae</taxon>
        <taxon>Camellia</taxon>
    </lineage>
</organism>
<protein>
    <recommendedName>
        <fullName evidence="3">non-specific serine/threonine protein kinase</fullName>
        <ecNumber evidence="3">2.7.11.1</ecNumber>
    </recommendedName>
</protein>
<comment type="similarity">
    <text evidence="2">Belongs to the protein kinase superfamily. CAMK Ser/Thr protein kinase family. SNF1 subfamily.</text>
</comment>
<evidence type="ECO:0000259" key="9">
    <source>
        <dbReference type="PROSITE" id="PS50011"/>
    </source>
</evidence>
<evidence type="ECO:0000256" key="8">
    <source>
        <dbReference type="ARBA" id="ARBA00022840"/>
    </source>
</evidence>
<evidence type="ECO:0000256" key="1">
    <source>
        <dbReference type="ARBA" id="ARBA00001936"/>
    </source>
</evidence>
<dbReference type="InterPro" id="IPR008271">
    <property type="entry name" value="Ser/Thr_kinase_AS"/>
</dbReference>
<comment type="caution">
    <text evidence="11">The sequence shown here is derived from an EMBL/GenBank/DDBJ whole genome shotgun (WGS) entry which is preliminary data.</text>
</comment>
<dbReference type="GO" id="GO:0005524">
    <property type="term" value="F:ATP binding"/>
    <property type="evidence" value="ECO:0007669"/>
    <property type="project" value="UniProtKB-KW"/>
</dbReference>
<dbReference type="EMBL" id="JACBKZ010000007">
    <property type="protein sequence ID" value="KAF5946373.1"/>
    <property type="molecule type" value="Genomic_DNA"/>
</dbReference>
<dbReference type="SMART" id="SM00220">
    <property type="entry name" value="S_TKc"/>
    <property type="match status" value="1"/>
</dbReference>
<name>A0A7J7H023_CAMSI</name>
<evidence type="ECO:0000256" key="3">
    <source>
        <dbReference type="ARBA" id="ARBA00012513"/>
    </source>
</evidence>
<keyword evidence="12" id="KW-1185">Reference proteome</keyword>
<sequence>MMDQVKCEILIIKKVHHPNIVKLHEVMATKTKIYFAMEYLYGGEFFEKLACTVDFCHSRIVYYNDLKSENLLLDENGNLKVTYFRLSAFSENLKHDGLLHTAYGTLAYVAPEVIGKRGYDKAKIYRVAFKFPPWLLPKNQMIMNRLLDPNPITRISASELMDTTWFKFNNTIPKNRGIESEKEKEKEKKTLNAFHIISLSGGFDLSSLLLGKIYDFPQVN</sequence>
<dbReference type="GO" id="GO:0004674">
    <property type="term" value="F:protein serine/threonine kinase activity"/>
    <property type="evidence" value="ECO:0007669"/>
    <property type="project" value="UniProtKB-KW"/>
</dbReference>
<evidence type="ECO:0000256" key="2">
    <source>
        <dbReference type="ARBA" id="ARBA00006234"/>
    </source>
</evidence>
<feature type="domain" description="Protein kinase" evidence="9">
    <location>
        <begin position="1"/>
        <end position="166"/>
    </location>
</feature>
<dbReference type="PANTHER" id="PTHR43895:SF91">
    <property type="entry name" value="CBL-INTERACTING SERINE_THREONINE-PROTEIN KINASE 6"/>
    <property type="match status" value="1"/>
</dbReference>
<dbReference type="Gene3D" id="3.30.200.20">
    <property type="entry name" value="Phosphorylase Kinase, domain 1"/>
    <property type="match status" value="1"/>
</dbReference>
<dbReference type="Proteomes" id="UP000593564">
    <property type="component" value="Unassembled WGS sequence"/>
</dbReference>
<keyword evidence="5" id="KW-0808">Transferase</keyword>
<evidence type="ECO:0000259" key="10">
    <source>
        <dbReference type="PROSITE" id="PS50816"/>
    </source>
</evidence>
<evidence type="ECO:0000313" key="11">
    <source>
        <dbReference type="EMBL" id="KAF5946373.1"/>
    </source>
</evidence>
<reference evidence="12" key="1">
    <citation type="journal article" date="2020" name="Nat. Commun.">
        <title>Genome assembly of wild tea tree DASZ reveals pedigree and selection history of tea varieties.</title>
        <authorList>
            <person name="Zhang W."/>
            <person name="Zhang Y."/>
            <person name="Qiu H."/>
            <person name="Guo Y."/>
            <person name="Wan H."/>
            <person name="Zhang X."/>
            <person name="Scossa F."/>
            <person name="Alseekh S."/>
            <person name="Zhang Q."/>
            <person name="Wang P."/>
            <person name="Xu L."/>
            <person name="Schmidt M.H."/>
            <person name="Jia X."/>
            <person name="Li D."/>
            <person name="Zhu A."/>
            <person name="Guo F."/>
            <person name="Chen W."/>
            <person name="Ni D."/>
            <person name="Usadel B."/>
            <person name="Fernie A.R."/>
            <person name="Wen W."/>
        </authorList>
    </citation>
    <scope>NUCLEOTIDE SEQUENCE [LARGE SCALE GENOMIC DNA]</scope>
    <source>
        <strain evidence="12">cv. G240</strain>
    </source>
</reference>
<dbReference type="Gene3D" id="1.10.510.10">
    <property type="entry name" value="Transferase(Phosphotransferase) domain 1"/>
    <property type="match status" value="1"/>
</dbReference>
<dbReference type="GO" id="GO:0007165">
    <property type="term" value="P:signal transduction"/>
    <property type="evidence" value="ECO:0007669"/>
    <property type="project" value="InterPro"/>
</dbReference>
<dbReference type="Pfam" id="PF03822">
    <property type="entry name" value="NAF"/>
    <property type="match status" value="1"/>
</dbReference>
<evidence type="ECO:0000256" key="6">
    <source>
        <dbReference type="ARBA" id="ARBA00022741"/>
    </source>
</evidence>
<comment type="cofactor">
    <cofactor evidence="1">
        <name>Mn(2+)</name>
        <dbReference type="ChEBI" id="CHEBI:29035"/>
    </cofactor>
</comment>
<keyword evidence="4" id="KW-0723">Serine/threonine-protein kinase</keyword>
<dbReference type="PROSITE" id="PS00108">
    <property type="entry name" value="PROTEIN_KINASE_ST"/>
    <property type="match status" value="1"/>
</dbReference>
<dbReference type="PROSITE" id="PS50816">
    <property type="entry name" value="NAF"/>
    <property type="match status" value="1"/>
</dbReference>
<dbReference type="EC" id="2.7.11.1" evidence="3"/>
<reference evidence="11 12" key="2">
    <citation type="submission" date="2020-07" db="EMBL/GenBank/DDBJ databases">
        <title>Genome assembly of wild tea tree DASZ reveals pedigree and selection history of tea varieties.</title>
        <authorList>
            <person name="Zhang W."/>
        </authorList>
    </citation>
    <scope>NUCLEOTIDE SEQUENCE [LARGE SCALE GENOMIC DNA]</scope>
    <source>
        <strain evidence="12">cv. G240</strain>
        <tissue evidence="11">Leaf</tissue>
    </source>
</reference>
<keyword evidence="7" id="KW-0418">Kinase</keyword>
<dbReference type="Pfam" id="PF00069">
    <property type="entry name" value="Pkinase"/>
    <property type="match status" value="1"/>
</dbReference>
<gene>
    <name evidence="11" type="ORF">HYC85_016601</name>
</gene>
<dbReference type="InterPro" id="IPR018451">
    <property type="entry name" value="NAF/FISL_domain"/>
</dbReference>
<feature type="domain" description="NAF" evidence="10">
    <location>
        <begin position="186"/>
        <end position="210"/>
    </location>
</feature>
<evidence type="ECO:0000256" key="7">
    <source>
        <dbReference type="ARBA" id="ARBA00022777"/>
    </source>
</evidence>
<dbReference type="SUPFAM" id="SSF56112">
    <property type="entry name" value="Protein kinase-like (PK-like)"/>
    <property type="match status" value="1"/>
</dbReference>
<keyword evidence="6" id="KW-0547">Nucleotide-binding</keyword>
<evidence type="ECO:0000313" key="12">
    <source>
        <dbReference type="Proteomes" id="UP000593564"/>
    </source>
</evidence>